<dbReference type="Pfam" id="PF00005">
    <property type="entry name" value="ABC_tran"/>
    <property type="match status" value="1"/>
</dbReference>
<comment type="caution">
    <text evidence="2">The sequence shown here is derived from an EMBL/GenBank/DDBJ whole genome shotgun (WGS) entry which is preliminary data.</text>
</comment>
<keyword evidence="3" id="KW-1185">Reference proteome</keyword>
<dbReference type="Gene3D" id="3.40.50.300">
    <property type="entry name" value="P-loop containing nucleotide triphosphate hydrolases"/>
    <property type="match status" value="1"/>
</dbReference>
<dbReference type="InterPro" id="IPR003439">
    <property type="entry name" value="ABC_transporter-like_ATP-bd"/>
</dbReference>
<dbReference type="RefSeq" id="WP_275710442.1">
    <property type="nucleotide sequence ID" value="NZ_JANCMW010000058.1"/>
</dbReference>
<evidence type="ECO:0000313" key="3">
    <source>
        <dbReference type="Proteomes" id="UP001143391"/>
    </source>
</evidence>
<keyword evidence="2" id="KW-0067">ATP-binding</keyword>
<evidence type="ECO:0000259" key="1">
    <source>
        <dbReference type="Pfam" id="PF00005"/>
    </source>
</evidence>
<dbReference type="GO" id="GO:0005524">
    <property type="term" value="F:ATP binding"/>
    <property type="evidence" value="ECO:0007669"/>
    <property type="project" value="UniProtKB-KW"/>
</dbReference>
<dbReference type="InterPro" id="IPR027417">
    <property type="entry name" value="P-loop_NTPase"/>
</dbReference>
<gene>
    <name evidence="2" type="ORF">NLU14_21425</name>
</gene>
<proteinExistence type="predicted"/>
<name>A0ABT5YGI2_9GAMM</name>
<dbReference type="EMBL" id="JANCMW010000058">
    <property type="protein sequence ID" value="MDF0752789.1"/>
    <property type="molecule type" value="Genomic_DNA"/>
</dbReference>
<feature type="domain" description="ABC transporter" evidence="1">
    <location>
        <begin position="2"/>
        <end position="38"/>
    </location>
</feature>
<dbReference type="Proteomes" id="UP001143391">
    <property type="component" value="Unassembled WGS sequence"/>
</dbReference>
<organism evidence="2 3">
    <name type="scientific">Marinobacter iranensis</name>
    <dbReference type="NCBI Taxonomy" id="2962607"/>
    <lineage>
        <taxon>Bacteria</taxon>
        <taxon>Pseudomonadati</taxon>
        <taxon>Pseudomonadota</taxon>
        <taxon>Gammaproteobacteria</taxon>
        <taxon>Pseudomonadales</taxon>
        <taxon>Marinobacteraceae</taxon>
        <taxon>Marinobacter</taxon>
    </lineage>
</organism>
<feature type="non-terminal residue" evidence="2">
    <location>
        <position position="1"/>
    </location>
</feature>
<dbReference type="PANTHER" id="PTHR43394:SF1">
    <property type="entry name" value="ATP-BINDING CASSETTE SUB-FAMILY B MEMBER 10, MITOCHONDRIAL"/>
    <property type="match status" value="1"/>
</dbReference>
<evidence type="ECO:0000313" key="2">
    <source>
        <dbReference type="EMBL" id="MDF0752789.1"/>
    </source>
</evidence>
<reference evidence="2" key="1">
    <citation type="submission" date="2022-07" db="EMBL/GenBank/DDBJ databases">
        <title>Marinobacter iranensis a new bacterium isolate from a hipersaline lake in Iran.</title>
        <authorList>
            <person name="Mohammad A.M.A."/>
            <person name="Cristina S.-P."/>
            <person name="Antonio V."/>
        </authorList>
    </citation>
    <scope>NUCLEOTIDE SEQUENCE</scope>
    <source>
        <strain evidence="2">71-i</strain>
    </source>
</reference>
<dbReference type="InterPro" id="IPR039421">
    <property type="entry name" value="Type_1_exporter"/>
</dbReference>
<dbReference type="SUPFAM" id="SSF52540">
    <property type="entry name" value="P-loop containing nucleoside triphosphate hydrolases"/>
    <property type="match status" value="1"/>
</dbReference>
<dbReference type="PANTHER" id="PTHR43394">
    <property type="entry name" value="ATP-DEPENDENT PERMEASE MDL1, MITOCHONDRIAL"/>
    <property type="match status" value="1"/>
</dbReference>
<keyword evidence="2" id="KW-0547">Nucleotide-binding</keyword>
<sequence length="100" mass="10881">TRVGERGLKLSGGEKQRVAIARTLVKNPPILILDEATSALDSRTEADIQATLEAIEHGRTTIVIAHRLSTVVHADRIIVLESGRVAEQGTHAWLLRKNGL</sequence>
<feature type="non-terminal residue" evidence="2">
    <location>
        <position position="100"/>
    </location>
</feature>
<accession>A0ABT5YGI2</accession>
<protein>
    <submittedName>
        <fullName evidence="2">ATP-binding cassette domain-containing protein</fullName>
    </submittedName>
</protein>